<dbReference type="PANTHER" id="PTHR24292:SF104">
    <property type="entry name" value="CYTOCHROME P450 308A1-RELATED"/>
    <property type="match status" value="1"/>
</dbReference>
<name>A0A146M7U9_LYGHE</name>
<evidence type="ECO:0000256" key="1">
    <source>
        <dbReference type="ARBA" id="ARBA00001971"/>
    </source>
</evidence>
<dbReference type="Pfam" id="PF00067">
    <property type="entry name" value="p450"/>
    <property type="match status" value="1"/>
</dbReference>
<evidence type="ECO:0000256" key="9">
    <source>
        <dbReference type="ARBA" id="ARBA00023002"/>
    </source>
</evidence>
<feature type="binding site" description="axial binding residue" evidence="13">
    <location>
        <position position="470"/>
    </location>
    <ligand>
        <name>heme</name>
        <dbReference type="ChEBI" id="CHEBI:30413"/>
    </ligand>
    <ligandPart>
        <name>Fe</name>
        <dbReference type="ChEBI" id="CHEBI:18248"/>
    </ligandPart>
</feature>
<dbReference type="PRINTS" id="PR00463">
    <property type="entry name" value="EP450I"/>
</dbReference>
<keyword evidence="9 14" id="KW-0560">Oxidoreductase</keyword>
<comment type="subcellular location">
    <subcellularLocation>
        <location evidence="3">Endoplasmic reticulum membrane</location>
        <topology evidence="3">Peripheral membrane protein</topology>
    </subcellularLocation>
    <subcellularLocation>
        <location evidence="2">Microsome membrane</location>
        <topology evidence="2">Peripheral membrane protein</topology>
    </subcellularLocation>
</comment>
<evidence type="ECO:0000256" key="3">
    <source>
        <dbReference type="ARBA" id="ARBA00004406"/>
    </source>
</evidence>
<dbReference type="CDD" id="cd11056">
    <property type="entry name" value="CYP6-like"/>
    <property type="match status" value="1"/>
</dbReference>
<dbReference type="InterPro" id="IPR001128">
    <property type="entry name" value="Cyt_P450"/>
</dbReference>
<evidence type="ECO:0000256" key="15">
    <source>
        <dbReference type="SAM" id="Phobius"/>
    </source>
</evidence>
<feature type="transmembrane region" description="Helical" evidence="15">
    <location>
        <begin position="24"/>
        <end position="41"/>
    </location>
</feature>
<dbReference type="InterPro" id="IPR050476">
    <property type="entry name" value="Insect_CytP450_Detox"/>
</dbReference>
<dbReference type="GO" id="GO:0020037">
    <property type="term" value="F:heme binding"/>
    <property type="evidence" value="ECO:0007669"/>
    <property type="project" value="InterPro"/>
</dbReference>
<evidence type="ECO:0000256" key="13">
    <source>
        <dbReference type="PIRSR" id="PIRSR602401-1"/>
    </source>
</evidence>
<dbReference type="GO" id="GO:0004497">
    <property type="term" value="F:monooxygenase activity"/>
    <property type="evidence" value="ECO:0007669"/>
    <property type="project" value="UniProtKB-KW"/>
</dbReference>
<feature type="transmembrane region" description="Helical" evidence="15">
    <location>
        <begin position="319"/>
        <end position="339"/>
    </location>
</feature>
<evidence type="ECO:0000256" key="14">
    <source>
        <dbReference type="RuleBase" id="RU000461"/>
    </source>
</evidence>
<evidence type="ECO:0000256" key="12">
    <source>
        <dbReference type="ARBA" id="ARBA00023136"/>
    </source>
</evidence>
<accession>A0A146M7U9</accession>
<keyword evidence="5 13" id="KW-0349">Heme</keyword>
<keyword evidence="8" id="KW-0492">Microsome</keyword>
<dbReference type="PROSITE" id="PS00086">
    <property type="entry name" value="CYTOCHROME_P450"/>
    <property type="match status" value="1"/>
</dbReference>
<keyword evidence="10 13" id="KW-0408">Iron</keyword>
<keyword evidence="7" id="KW-0256">Endoplasmic reticulum</keyword>
<dbReference type="GO" id="GO:0005789">
    <property type="term" value="C:endoplasmic reticulum membrane"/>
    <property type="evidence" value="ECO:0007669"/>
    <property type="project" value="UniProtKB-SubCell"/>
</dbReference>
<keyword evidence="15" id="KW-0812">Transmembrane</keyword>
<feature type="non-terminal residue" evidence="16">
    <location>
        <position position="1"/>
    </location>
</feature>
<keyword evidence="15" id="KW-1133">Transmembrane helix</keyword>
<evidence type="ECO:0000256" key="7">
    <source>
        <dbReference type="ARBA" id="ARBA00022824"/>
    </source>
</evidence>
<reference evidence="16" key="1">
    <citation type="journal article" date="2016" name="Gigascience">
        <title>De novo construction of an expanded transcriptome assembly for the western tarnished plant bug, Lygus hesperus.</title>
        <authorList>
            <person name="Tassone E.E."/>
            <person name="Geib S.M."/>
            <person name="Hall B."/>
            <person name="Fabrick J.A."/>
            <person name="Brent C.S."/>
            <person name="Hull J.J."/>
        </authorList>
    </citation>
    <scope>NUCLEOTIDE SEQUENCE</scope>
</reference>
<evidence type="ECO:0000256" key="5">
    <source>
        <dbReference type="ARBA" id="ARBA00022617"/>
    </source>
</evidence>
<evidence type="ECO:0000313" key="16">
    <source>
        <dbReference type="EMBL" id="JAQ15838.1"/>
    </source>
</evidence>
<dbReference type="AlphaFoldDB" id="A0A146M7U9"/>
<comment type="similarity">
    <text evidence="4 14">Belongs to the cytochrome P450 family.</text>
</comment>
<proteinExistence type="inferred from homology"/>
<evidence type="ECO:0000256" key="11">
    <source>
        <dbReference type="ARBA" id="ARBA00023033"/>
    </source>
</evidence>
<comment type="cofactor">
    <cofactor evidence="1 13">
        <name>heme</name>
        <dbReference type="ChEBI" id="CHEBI:30413"/>
    </cofactor>
</comment>
<dbReference type="InterPro" id="IPR002401">
    <property type="entry name" value="Cyt_P450_E_grp-I"/>
</dbReference>
<evidence type="ECO:0000256" key="2">
    <source>
        <dbReference type="ARBA" id="ARBA00004174"/>
    </source>
</evidence>
<protein>
    <submittedName>
        <fullName evidence="16">Cytochrome P450 6B7</fullName>
    </submittedName>
</protein>
<keyword evidence="11 14" id="KW-0503">Monooxygenase</keyword>
<keyword evidence="12 15" id="KW-0472">Membrane</keyword>
<evidence type="ECO:0000256" key="8">
    <source>
        <dbReference type="ARBA" id="ARBA00022848"/>
    </source>
</evidence>
<dbReference type="GO" id="GO:0005506">
    <property type="term" value="F:iron ion binding"/>
    <property type="evidence" value="ECO:0007669"/>
    <property type="project" value="InterPro"/>
</dbReference>
<evidence type="ECO:0000256" key="10">
    <source>
        <dbReference type="ARBA" id="ARBA00023004"/>
    </source>
</evidence>
<evidence type="ECO:0000256" key="4">
    <source>
        <dbReference type="ARBA" id="ARBA00010617"/>
    </source>
</evidence>
<dbReference type="InterPro" id="IPR017972">
    <property type="entry name" value="Cyt_P450_CS"/>
</dbReference>
<organism evidence="16">
    <name type="scientific">Lygus hesperus</name>
    <name type="common">Western plant bug</name>
    <dbReference type="NCBI Taxonomy" id="30085"/>
    <lineage>
        <taxon>Eukaryota</taxon>
        <taxon>Metazoa</taxon>
        <taxon>Ecdysozoa</taxon>
        <taxon>Arthropoda</taxon>
        <taxon>Hexapoda</taxon>
        <taxon>Insecta</taxon>
        <taxon>Pterygota</taxon>
        <taxon>Neoptera</taxon>
        <taxon>Paraneoptera</taxon>
        <taxon>Hemiptera</taxon>
        <taxon>Heteroptera</taxon>
        <taxon>Panheteroptera</taxon>
        <taxon>Cimicomorpha</taxon>
        <taxon>Miridae</taxon>
        <taxon>Mirini</taxon>
        <taxon>Lygus</taxon>
    </lineage>
</organism>
<evidence type="ECO:0000256" key="6">
    <source>
        <dbReference type="ARBA" id="ARBA00022723"/>
    </source>
</evidence>
<dbReference type="EMBL" id="GDHC01002791">
    <property type="protein sequence ID" value="JAQ15838.1"/>
    <property type="molecule type" value="Transcribed_RNA"/>
</dbReference>
<sequence length="525" mass="59568">VTFLVHTLKSSISVFSSDLANMDFLTYIILGLTALLVYFWMKLLNINRHWEKHGIPGPKPLPFFGNMLPILLGSKSAGEILKEIYQSYPNEKVVGYYHFIQPRLLIRDRAIMERILVKDYHSFSSRLGEADVENDPLNSNLFNMHSEVWRAFRSLMTPMFTPEKLKNMYPLMDSVGDDFIQLLKESKDPVDLLQNVNTFTIQVISSTALGIDAGPMDQKSNEFRERAINYAPTGVKTFLKFGAIFLAPKLAQKFGINFTSKETTNYFSDAFKTVVNHRKSGDVVRNDLVQQMITIQQNKSVEIGSTQVQITDDVVAGQALFLLFAGFVTSPLALTYMIYDLAANPEVQEKARDEVRRVTEAVDGKWKINNGKISYETLKDMRYLEGIIKESLRMSPTHPMIVRRCTRTYPIPEVSYTVSEGENIMVSALGIHHDSNYYSNPSQFSPERWTGDDRPPSSCYLAWGIGPKMCIGMRFASLEFKSVLAKLLLNFKISLHHSVKAQLKPAPFGIFTAPAHKILINFEKL</sequence>
<dbReference type="FunFam" id="1.10.630.10:FF:000042">
    <property type="entry name" value="Cytochrome P450"/>
    <property type="match status" value="1"/>
</dbReference>
<dbReference type="GO" id="GO:0016705">
    <property type="term" value="F:oxidoreductase activity, acting on paired donors, with incorporation or reduction of molecular oxygen"/>
    <property type="evidence" value="ECO:0007669"/>
    <property type="project" value="InterPro"/>
</dbReference>
<dbReference type="SUPFAM" id="SSF48264">
    <property type="entry name" value="Cytochrome P450"/>
    <property type="match status" value="1"/>
</dbReference>
<dbReference type="Gene3D" id="1.10.630.10">
    <property type="entry name" value="Cytochrome P450"/>
    <property type="match status" value="1"/>
</dbReference>
<dbReference type="InterPro" id="IPR036396">
    <property type="entry name" value="Cyt_P450_sf"/>
</dbReference>
<gene>
    <name evidence="16" type="primary">CYP6B7_1</name>
    <name evidence="16" type="ORF">g.61733</name>
</gene>
<dbReference type="PANTHER" id="PTHR24292">
    <property type="entry name" value="CYTOCHROME P450"/>
    <property type="match status" value="1"/>
</dbReference>
<keyword evidence="6 13" id="KW-0479">Metal-binding</keyword>
<dbReference type="PRINTS" id="PR00385">
    <property type="entry name" value="P450"/>
</dbReference>